<dbReference type="Gene3D" id="3.40.50.20">
    <property type="match status" value="1"/>
</dbReference>
<evidence type="ECO:0000256" key="1">
    <source>
        <dbReference type="ARBA" id="ARBA00005174"/>
    </source>
</evidence>
<dbReference type="SUPFAM" id="SSF51246">
    <property type="entry name" value="Rudiment single hybrid motif"/>
    <property type="match status" value="1"/>
</dbReference>
<dbReference type="InterPro" id="IPR000115">
    <property type="entry name" value="PRibGlycinamide_synth"/>
</dbReference>
<dbReference type="Gene3D" id="3.30.470.20">
    <property type="entry name" value="ATP-grasp fold, B domain"/>
    <property type="match status" value="1"/>
</dbReference>
<dbReference type="Pfam" id="PF02843">
    <property type="entry name" value="GARS_C"/>
    <property type="match status" value="1"/>
</dbReference>
<evidence type="ECO:0000256" key="7">
    <source>
        <dbReference type="ARBA" id="ARBA00038345"/>
    </source>
</evidence>
<dbReference type="EC" id="6.3.4.13" evidence="2"/>
<dbReference type="SUPFAM" id="SSF56059">
    <property type="entry name" value="Glutathione synthetase ATP-binding domain-like"/>
    <property type="match status" value="1"/>
</dbReference>
<dbReference type="InterPro" id="IPR016185">
    <property type="entry name" value="PreATP-grasp_dom_sf"/>
</dbReference>
<keyword evidence="6" id="KW-0067">ATP-binding</keyword>
<dbReference type="EMBL" id="UINC01000977">
    <property type="protein sequence ID" value="SUZ66166.1"/>
    <property type="molecule type" value="Genomic_DNA"/>
</dbReference>
<dbReference type="AlphaFoldDB" id="A0A381PGM4"/>
<evidence type="ECO:0000256" key="3">
    <source>
        <dbReference type="ARBA" id="ARBA00022598"/>
    </source>
</evidence>
<dbReference type="Gene3D" id="3.30.1490.20">
    <property type="entry name" value="ATP-grasp fold, A domain"/>
    <property type="match status" value="1"/>
</dbReference>
<keyword evidence="4" id="KW-0547">Nucleotide-binding</keyword>
<dbReference type="InterPro" id="IPR020561">
    <property type="entry name" value="PRibGlycinamid_synth_ATP-grasp"/>
</dbReference>
<dbReference type="GO" id="GO:0005524">
    <property type="term" value="F:ATP binding"/>
    <property type="evidence" value="ECO:0007669"/>
    <property type="project" value="UniProtKB-KW"/>
</dbReference>
<dbReference type="InterPro" id="IPR037123">
    <property type="entry name" value="PRibGlycinamide_synth_C_sf"/>
</dbReference>
<evidence type="ECO:0000256" key="9">
    <source>
        <dbReference type="ARBA" id="ARBA00042864"/>
    </source>
</evidence>
<dbReference type="InterPro" id="IPR011054">
    <property type="entry name" value="Rudment_hybrid_motif"/>
</dbReference>
<keyword evidence="5" id="KW-0658">Purine biosynthesis</keyword>
<dbReference type="SMART" id="SM01209">
    <property type="entry name" value="GARS_A"/>
    <property type="match status" value="1"/>
</dbReference>
<feature type="non-terminal residue" evidence="11">
    <location>
        <position position="1"/>
    </location>
</feature>
<dbReference type="GO" id="GO:0006189">
    <property type="term" value="P:'de novo' IMP biosynthetic process"/>
    <property type="evidence" value="ECO:0007669"/>
    <property type="project" value="UniProtKB-UniPathway"/>
</dbReference>
<dbReference type="Pfam" id="PF01071">
    <property type="entry name" value="GARS_A"/>
    <property type="match status" value="1"/>
</dbReference>
<dbReference type="GO" id="GO:0004637">
    <property type="term" value="F:phosphoribosylamine-glycine ligase activity"/>
    <property type="evidence" value="ECO:0007669"/>
    <property type="project" value="UniProtKB-EC"/>
</dbReference>
<dbReference type="PANTHER" id="PTHR43472">
    <property type="entry name" value="PHOSPHORIBOSYLAMINE--GLYCINE LIGASE"/>
    <property type="match status" value="1"/>
</dbReference>
<accession>A0A381PGM4</accession>
<comment type="similarity">
    <text evidence="7">Belongs to the GARS family.</text>
</comment>
<dbReference type="SUPFAM" id="SSF52440">
    <property type="entry name" value="PreATP-grasp domain"/>
    <property type="match status" value="1"/>
</dbReference>
<dbReference type="NCBIfam" id="TIGR00877">
    <property type="entry name" value="purD"/>
    <property type="match status" value="1"/>
</dbReference>
<organism evidence="11">
    <name type="scientific">marine metagenome</name>
    <dbReference type="NCBI Taxonomy" id="408172"/>
    <lineage>
        <taxon>unclassified sequences</taxon>
        <taxon>metagenomes</taxon>
        <taxon>ecological metagenomes</taxon>
    </lineage>
</organism>
<evidence type="ECO:0000256" key="5">
    <source>
        <dbReference type="ARBA" id="ARBA00022755"/>
    </source>
</evidence>
<dbReference type="InterPro" id="IPR013815">
    <property type="entry name" value="ATP_grasp_subdomain_1"/>
</dbReference>
<evidence type="ECO:0000256" key="6">
    <source>
        <dbReference type="ARBA" id="ARBA00022840"/>
    </source>
</evidence>
<protein>
    <recommendedName>
        <fullName evidence="2">phosphoribosylamine--glycine ligase</fullName>
        <ecNumber evidence="2">6.3.4.13</ecNumber>
    </recommendedName>
    <alternativeName>
        <fullName evidence="8">Glycinamide ribonucleotide synthetase</fullName>
    </alternativeName>
    <alternativeName>
        <fullName evidence="9">Phosphoribosylglycinamide synthetase</fullName>
    </alternativeName>
</protein>
<name>A0A381PGM4_9ZZZZ</name>
<proteinExistence type="inferred from homology"/>
<evidence type="ECO:0000256" key="2">
    <source>
        <dbReference type="ARBA" id="ARBA00013255"/>
    </source>
</evidence>
<sequence>VATEIEADLYVVGPEVPLVQGLADQLRADGRAVFGPGSDGARLEGSKAWMKSLVEAAGVPTARYASFGEHEADAAVAFLSTLAPPYVVKTDGLAAGKGVLVTDTYTDAVEDVRAKLSGTSFGDSGRCVVIEEGLSGPELSLFAFCDGEKAALIPTSAQDHKRLRDQDLGPNTGGMGCYSPMPTVSTTDLDDMMNTAVHPTVEELRKREIDYRGVLFAGFMMTEDGPKLLEFNVRFGDPEAQVILPRFEGDLAETLLQVAIGDLQSPPTLSTDAMVTVVLASQGYPTAPQTGDVIYGLEEARAIEGVEIFCAGVALNPQGELVTGGGRVLNVCGRAAKLETARDLAYNAVSVISWSGMQHRTDIGASIQADLDKEEVA</sequence>
<comment type="pathway">
    <text evidence="1">Purine metabolism; IMP biosynthesis via de novo pathway; N(1)-(5-phospho-D-ribosyl)glycinamide from 5-phospho-alpha-D-ribose 1-diphosphate: step 2/2.</text>
</comment>
<gene>
    <name evidence="11" type="ORF">METZ01_LOCUS19020</name>
</gene>
<keyword evidence="3" id="KW-0436">Ligase</keyword>
<dbReference type="GO" id="GO:0009113">
    <property type="term" value="P:purine nucleobase biosynthetic process"/>
    <property type="evidence" value="ECO:0007669"/>
    <property type="project" value="InterPro"/>
</dbReference>
<evidence type="ECO:0000256" key="8">
    <source>
        <dbReference type="ARBA" id="ARBA00042242"/>
    </source>
</evidence>
<dbReference type="GO" id="GO:0046872">
    <property type="term" value="F:metal ion binding"/>
    <property type="evidence" value="ECO:0007669"/>
    <property type="project" value="InterPro"/>
</dbReference>
<evidence type="ECO:0000259" key="10">
    <source>
        <dbReference type="PROSITE" id="PS50975"/>
    </source>
</evidence>
<dbReference type="SMART" id="SM01210">
    <property type="entry name" value="GARS_C"/>
    <property type="match status" value="1"/>
</dbReference>
<reference evidence="11" key="1">
    <citation type="submission" date="2018-05" db="EMBL/GenBank/DDBJ databases">
        <authorList>
            <person name="Lanie J.A."/>
            <person name="Ng W.-L."/>
            <person name="Kazmierczak K.M."/>
            <person name="Andrzejewski T.M."/>
            <person name="Davidsen T.M."/>
            <person name="Wayne K.J."/>
            <person name="Tettelin H."/>
            <person name="Glass J.I."/>
            <person name="Rusch D."/>
            <person name="Podicherti R."/>
            <person name="Tsui H.-C.T."/>
            <person name="Winkler M.E."/>
        </authorList>
    </citation>
    <scope>NUCLEOTIDE SEQUENCE</scope>
</reference>
<dbReference type="Pfam" id="PF02844">
    <property type="entry name" value="GARS_N"/>
    <property type="match status" value="1"/>
</dbReference>
<dbReference type="InterPro" id="IPR020560">
    <property type="entry name" value="PRibGlycinamide_synth_C-dom"/>
</dbReference>
<feature type="domain" description="ATP-grasp" evidence="10">
    <location>
        <begin position="51"/>
        <end position="260"/>
    </location>
</feature>
<evidence type="ECO:0000256" key="4">
    <source>
        <dbReference type="ARBA" id="ARBA00022741"/>
    </source>
</evidence>
<dbReference type="InterPro" id="IPR011761">
    <property type="entry name" value="ATP-grasp"/>
</dbReference>
<dbReference type="InterPro" id="IPR020562">
    <property type="entry name" value="PRibGlycinamide_synth_N"/>
</dbReference>
<dbReference type="PANTHER" id="PTHR43472:SF1">
    <property type="entry name" value="PHOSPHORIBOSYLAMINE--GLYCINE LIGASE, CHLOROPLASTIC"/>
    <property type="match status" value="1"/>
</dbReference>
<dbReference type="PROSITE" id="PS50975">
    <property type="entry name" value="ATP_GRASP"/>
    <property type="match status" value="1"/>
</dbReference>
<dbReference type="InterPro" id="IPR020559">
    <property type="entry name" value="PRibGlycinamide_synth_CS"/>
</dbReference>
<dbReference type="UniPathway" id="UPA00074">
    <property type="reaction ID" value="UER00125"/>
</dbReference>
<dbReference type="Gene3D" id="3.90.600.10">
    <property type="entry name" value="Phosphoribosylglycinamide synthetase, C-terminal domain"/>
    <property type="match status" value="1"/>
</dbReference>
<dbReference type="PROSITE" id="PS00184">
    <property type="entry name" value="GARS"/>
    <property type="match status" value="1"/>
</dbReference>
<evidence type="ECO:0000313" key="11">
    <source>
        <dbReference type="EMBL" id="SUZ66166.1"/>
    </source>
</evidence>